<dbReference type="Gene3D" id="3.30.160.60">
    <property type="entry name" value="Classic Zinc Finger"/>
    <property type="match status" value="1"/>
</dbReference>
<comment type="caution">
    <text evidence="3">The sequence shown here is derived from an EMBL/GenBank/DDBJ whole genome shotgun (WGS) entry which is preliminary data.</text>
</comment>
<dbReference type="EMBL" id="JAWWNJ010000002">
    <property type="protein sequence ID" value="KAK7061711.1"/>
    <property type="molecule type" value="Genomic_DNA"/>
</dbReference>
<protein>
    <recommendedName>
        <fullName evidence="2">C2H2-type domain-containing protein</fullName>
    </recommendedName>
</protein>
<dbReference type="SUPFAM" id="SSF57667">
    <property type="entry name" value="beta-beta-alpha zinc fingers"/>
    <property type="match status" value="1"/>
</dbReference>
<dbReference type="Proteomes" id="UP001362999">
    <property type="component" value="Unassembled WGS sequence"/>
</dbReference>
<accession>A0AAW0E9J9</accession>
<organism evidence="3 4">
    <name type="scientific">Favolaschia claudopus</name>
    <dbReference type="NCBI Taxonomy" id="2862362"/>
    <lineage>
        <taxon>Eukaryota</taxon>
        <taxon>Fungi</taxon>
        <taxon>Dikarya</taxon>
        <taxon>Basidiomycota</taxon>
        <taxon>Agaricomycotina</taxon>
        <taxon>Agaricomycetes</taxon>
        <taxon>Agaricomycetidae</taxon>
        <taxon>Agaricales</taxon>
        <taxon>Marasmiineae</taxon>
        <taxon>Mycenaceae</taxon>
        <taxon>Favolaschia</taxon>
    </lineage>
</organism>
<evidence type="ECO:0000259" key="2">
    <source>
        <dbReference type="PROSITE" id="PS00028"/>
    </source>
</evidence>
<gene>
    <name evidence="3" type="ORF">R3P38DRAFT_3166695</name>
</gene>
<dbReference type="SMART" id="SM00355">
    <property type="entry name" value="ZnF_C2H2"/>
    <property type="match status" value="2"/>
</dbReference>
<dbReference type="InterPro" id="IPR036236">
    <property type="entry name" value="Znf_C2H2_sf"/>
</dbReference>
<evidence type="ECO:0000313" key="4">
    <source>
        <dbReference type="Proteomes" id="UP001362999"/>
    </source>
</evidence>
<evidence type="ECO:0000313" key="3">
    <source>
        <dbReference type="EMBL" id="KAK7061711.1"/>
    </source>
</evidence>
<reference evidence="3 4" key="1">
    <citation type="journal article" date="2024" name="J Genomics">
        <title>Draft genome sequencing and assembly of Favolaschia claudopus CIRM-BRFM 2984 isolated from oak limbs.</title>
        <authorList>
            <person name="Navarro D."/>
            <person name="Drula E."/>
            <person name="Chaduli D."/>
            <person name="Cazenave R."/>
            <person name="Ahrendt S."/>
            <person name="Wang J."/>
            <person name="Lipzen A."/>
            <person name="Daum C."/>
            <person name="Barry K."/>
            <person name="Grigoriev I.V."/>
            <person name="Favel A."/>
            <person name="Rosso M.N."/>
            <person name="Martin F."/>
        </authorList>
    </citation>
    <scope>NUCLEOTIDE SEQUENCE [LARGE SCALE GENOMIC DNA]</scope>
    <source>
        <strain evidence="3 4">CIRM-BRFM 2984</strain>
    </source>
</reference>
<name>A0AAW0E9J9_9AGAR</name>
<feature type="compositionally biased region" description="Basic and acidic residues" evidence="1">
    <location>
        <begin position="422"/>
        <end position="438"/>
    </location>
</feature>
<evidence type="ECO:0000256" key="1">
    <source>
        <dbReference type="SAM" id="MobiDB-lite"/>
    </source>
</evidence>
<dbReference type="InterPro" id="IPR013087">
    <property type="entry name" value="Znf_C2H2_type"/>
</dbReference>
<proteinExistence type="predicted"/>
<feature type="region of interest" description="Disordered" evidence="1">
    <location>
        <begin position="373"/>
        <end position="438"/>
    </location>
</feature>
<feature type="compositionally biased region" description="Basic and acidic residues" evidence="1">
    <location>
        <begin position="373"/>
        <end position="385"/>
    </location>
</feature>
<dbReference type="PROSITE" id="PS00028">
    <property type="entry name" value="ZINC_FINGER_C2H2_1"/>
    <property type="match status" value="1"/>
</dbReference>
<keyword evidence="4" id="KW-1185">Reference proteome</keyword>
<dbReference type="AlphaFoldDB" id="A0AAW0E9J9"/>
<feature type="domain" description="C2H2-type" evidence="2">
    <location>
        <begin position="361"/>
        <end position="384"/>
    </location>
</feature>
<sequence>MARLSRRTNPPYYRFPPLKGNHLRALSPVRETFLPRPGIEDIQDTEDIEPDPDFPLRPLTPWIVAQPLSMSCAYTRVDTLEHAYRPSSDYIEATVETCAKQHCSYSAFILGIYYPHCSIFIANLVPPALSYSSSSEGSDVDPMEGNTVATFDEHALRGHTSTGKTAGRMSIDKLLDSPQVLDIVLPSCKASSVPGRALVFDVGLPARQDNRVLDCCPDNLVNESMPVTTRKAAQRNAIVHERAGSEEEEASCGAKEPGKPDTHLYLVSIGVNEKRETVYHCTWPNKAEDGLPFACHFQGKKQLVQRHIASPHLQWRPFICEFVVDRHPVTGEAVKCGARFPQKNAWKAHYHNHLGIKPLLCPYPDCPKKFNDESRKQRHMTKDHNYVAQPTQRQHRPPKNHAGTGYYDPVQTQTVTVPLAKRPGEPLRPRDPNGHDDL</sequence>